<evidence type="ECO:0000256" key="1">
    <source>
        <dbReference type="SAM" id="MobiDB-lite"/>
    </source>
</evidence>
<reference evidence="3 4" key="1">
    <citation type="submission" date="2018-08" db="EMBL/GenBank/DDBJ databases">
        <title>A genome reference for cultivated species of the human gut microbiota.</title>
        <authorList>
            <person name="Zou Y."/>
            <person name="Xue W."/>
            <person name="Luo G."/>
        </authorList>
    </citation>
    <scope>NUCLEOTIDE SEQUENCE [LARGE SCALE GENOMIC DNA]</scope>
    <source>
        <strain evidence="3 4">TF05-11AC</strain>
    </source>
</reference>
<feature type="signal peptide" evidence="2">
    <location>
        <begin position="1"/>
        <end position="21"/>
    </location>
</feature>
<dbReference type="EMBL" id="QSSQ01000055">
    <property type="protein sequence ID" value="RGL94112.1"/>
    <property type="molecule type" value="Genomic_DNA"/>
</dbReference>
<evidence type="ECO:0000313" key="4">
    <source>
        <dbReference type="Proteomes" id="UP000261257"/>
    </source>
</evidence>
<comment type="caution">
    <text evidence="3">The sequence shown here is derived from an EMBL/GenBank/DDBJ whole genome shotgun (WGS) entry which is preliminary data.</text>
</comment>
<protein>
    <recommendedName>
        <fullName evidence="5">Lipoprotein</fullName>
    </recommendedName>
</protein>
<evidence type="ECO:0008006" key="5">
    <source>
        <dbReference type="Google" id="ProtNLM"/>
    </source>
</evidence>
<dbReference type="Proteomes" id="UP000261257">
    <property type="component" value="Unassembled WGS sequence"/>
</dbReference>
<feature type="chain" id="PRO_5017630168" description="Lipoprotein" evidence="2">
    <location>
        <begin position="22"/>
        <end position="259"/>
    </location>
</feature>
<evidence type="ECO:0000313" key="3">
    <source>
        <dbReference type="EMBL" id="RGL94112.1"/>
    </source>
</evidence>
<dbReference type="AlphaFoldDB" id="A0A3E4TRY8"/>
<keyword evidence="2" id="KW-0732">Signal</keyword>
<dbReference type="PROSITE" id="PS51257">
    <property type="entry name" value="PROKAR_LIPOPROTEIN"/>
    <property type="match status" value="1"/>
</dbReference>
<accession>A0A3E4TRY8</accession>
<feature type="region of interest" description="Disordered" evidence="1">
    <location>
        <begin position="30"/>
        <end position="57"/>
    </location>
</feature>
<gene>
    <name evidence="3" type="ORF">DXC39_30040</name>
</gene>
<proteinExistence type="predicted"/>
<feature type="compositionally biased region" description="Polar residues" evidence="1">
    <location>
        <begin position="30"/>
        <end position="43"/>
    </location>
</feature>
<dbReference type="RefSeq" id="WP_117634767.1">
    <property type="nucleotide sequence ID" value="NZ_QRQF01000048.1"/>
</dbReference>
<evidence type="ECO:0000256" key="2">
    <source>
        <dbReference type="SAM" id="SignalP"/>
    </source>
</evidence>
<organism evidence="3 4">
    <name type="scientific">Hungatella hathewayi</name>
    <dbReference type="NCBI Taxonomy" id="154046"/>
    <lineage>
        <taxon>Bacteria</taxon>
        <taxon>Bacillati</taxon>
        <taxon>Bacillota</taxon>
        <taxon>Clostridia</taxon>
        <taxon>Lachnospirales</taxon>
        <taxon>Lachnospiraceae</taxon>
        <taxon>Hungatella</taxon>
    </lineage>
</organism>
<sequence length="259" mass="29175">MKKFLILTLCFLLTFSITACAKEDTTSILPDNSESALNTTSSEVTKDVNTSEEMDGENEMKQDNIEFGLTINDTYYPIPITLKQFVNEGWSISDKTPYFLNPMVSEDYYEMRTNWSLSKNGEGILPGGSIIRLLEKDGVLLEVTITNQATTEETEPYQKIEDGVIDSITVFYDEAHTSIKLNDREVNSLTPDILLTDYPASGGWVHSPNNYRDYPEFGVSTVHNITNNLNQCNRSITVYFDLANSAFKITVLNQTPLEN</sequence>
<name>A0A3E4TRY8_9FIRM</name>